<organism evidence="2">
    <name type="scientific">Desulfobacca acetoxidans</name>
    <dbReference type="NCBI Taxonomy" id="60893"/>
    <lineage>
        <taxon>Bacteria</taxon>
        <taxon>Pseudomonadati</taxon>
        <taxon>Thermodesulfobacteriota</taxon>
        <taxon>Desulfobaccia</taxon>
        <taxon>Desulfobaccales</taxon>
        <taxon>Desulfobaccaceae</taxon>
        <taxon>Desulfobacca</taxon>
    </lineage>
</organism>
<keyword evidence="1" id="KW-0812">Transmembrane</keyword>
<keyword evidence="1" id="KW-0472">Membrane</keyword>
<dbReference type="Pfam" id="PF00657">
    <property type="entry name" value="Lipase_GDSL"/>
    <property type="match status" value="1"/>
</dbReference>
<dbReference type="SUPFAM" id="SSF52266">
    <property type="entry name" value="SGNH hydrolase"/>
    <property type="match status" value="1"/>
</dbReference>
<keyword evidence="2" id="KW-0378">Hydrolase</keyword>
<comment type="caution">
    <text evidence="2">The sequence shown here is derived from an EMBL/GenBank/DDBJ whole genome shotgun (WGS) entry which is preliminary data.</text>
</comment>
<sequence>MPQPRSRGKNVLFTIITMFIGLVTVELGLHAINWVAMKVSPNPERIPWRGLYQGKSWAPALARESDGRAQDYHQYLTWISKPQKGHFVNIDPDTGRKTWNPANLKPPVSTVFLFGGSACWGYGARDDYTIPSQLSCRLNSQEPHYRVYNYAEPGYTFTQGLFYLITKLRDGARPSLVIFYDGFNDVYGSYQSGEPGAQHNLAQIREKLTSKPRQLYWQAVKDWWEEHIFLYSKVLCRFFQPPQQRFREVGAGFTDQQLQALAVKTVQYYSRSLALLDHLSQAYGFKYVCFWQPALFTETRVLPQEKRLDARQEDENFARLYQFTNRYLAQHPPGHYYYNLTDAVSGRTQPCYVDLVHMTEKGYGIVADRMEQVLKQKFSLGE</sequence>
<dbReference type="GO" id="GO:0016788">
    <property type="term" value="F:hydrolase activity, acting on ester bonds"/>
    <property type="evidence" value="ECO:0007669"/>
    <property type="project" value="InterPro"/>
</dbReference>
<name>A0A7V6A447_9BACT</name>
<dbReference type="CDD" id="cd00229">
    <property type="entry name" value="SGNH_hydrolase"/>
    <property type="match status" value="1"/>
</dbReference>
<evidence type="ECO:0000256" key="1">
    <source>
        <dbReference type="SAM" id="Phobius"/>
    </source>
</evidence>
<keyword evidence="1" id="KW-1133">Transmembrane helix</keyword>
<dbReference type="AlphaFoldDB" id="A0A7V6A447"/>
<dbReference type="Gene3D" id="3.40.50.1110">
    <property type="entry name" value="SGNH hydrolase"/>
    <property type="match status" value="1"/>
</dbReference>
<dbReference type="EMBL" id="DTGR01000151">
    <property type="protein sequence ID" value="HHS29912.1"/>
    <property type="molecule type" value="Genomic_DNA"/>
</dbReference>
<gene>
    <name evidence="2" type="ORF">ENV52_09470</name>
</gene>
<protein>
    <submittedName>
        <fullName evidence="2">SGNH/GDSL hydrolase family protein</fullName>
    </submittedName>
</protein>
<accession>A0A7V6A447</accession>
<evidence type="ECO:0000313" key="2">
    <source>
        <dbReference type="EMBL" id="HHS29912.1"/>
    </source>
</evidence>
<feature type="transmembrane region" description="Helical" evidence="1">
    <location>
        <begin position="12"/>
        <end position="36"/>
    </location>
</feature>
<dbReference type="InterPro" id="IPR036514">
    <property type="entry name" value="SGNH_hydro_sf"/>
</dbReference>
<proteinExistence type="predicted"/>
<dbReference type="InterPro" id="IPR001087">
    <property type="entry name" value="GDSL"/>
</dbReference>
<reference evidence="2" key="1">
    <citation type="journal article" date="2020" name="mSystems">
        <title>Genome- and Community-Level Interaction Insights into Carbon Utilization and Element Cycling Functions of Hydrothermarchaeota in Hydrothermal Sediment.</title>
        <authorList>
            <person name="Zhou Z."/>
            <person name="Liu Y."/>
            <person name="Xu W."/>
            <person name="Pan J."/>
            <person name="Luo Z.H."/>
            <person name="Li M."/>
        </authorList>
    </citation>
    <scope>NUCLEOTIDE SEQUENCE [LARGE SCALE GENOMIC DNA]</scope>
    <source>
        <strain evidence="2">SpSt-767</strain>
    </source>
</reference>